<sequence>MIFCEKWLKKYKRVRDTSLWKFTGYACGIKVSFSPCVMTGAVLAIKENSFYYSTGGKVRIIYMVCV</sequence>
<comment type="caution">
    <text evidence="1">The sequence shown here is derived from an EMBL/GenBank/DDBJ whole genome shotgun (WGS) entry which is preliminary data.</text>
</comment>
<dbReference type="EMBL" id="JAOQKJ010000004">
    <property type="protein sequence ID" value="MCU6743919.1"/>
    <property type="molecule type" value="Genomic_DNA"/>
</dbReference>
<reference evidence="1 2" key="1">
    <citation type="journal article" date="2021" name="ISME Commun">
        <title>Automated analysis of genomic sequences facilitates high-throughput and comprehensive description of bacteria.</title>
        <authorList>
            <person name="Hitch T.C.A."/>
        </authorList>
    </citation>
    <scope>NUCLEOTIDE SEQUENCE [LARGE SCALE GENOMIC DNA]</scope>
    <source>
        <strain evidence="1 2">Sanger_18</strain>
    </source>
</reference>
<organism evidence="1 2">
    <name type="scientific">Suilimivivens aceti</name>
    <dbReference type="NCBI Taxonomy" id="2981774"/>
    <lineage>
        <taxon>Bacteria</taxon>
        <taxon>Bacillati</taxon>
        <taxon>Bacillota</taxon>
        <taxon>Clostridia</taxon>
        <taxon>Lachnospirales</taxon>
        <taxon>Lachnospiraceae</taxon>
        <taxon>Suilimivivens</taxon>
    </lineage>
</organism>
<keyword evidence="2" id="KW-1185">Reference proteome</keyword>
<accession>A0ABT2T2C1</accession>
<name>A0ABT2T2C1_9FIRM</name>
<dbReference type="Proteomes" id="UP001652432">
    <property type="component" value="Unassembled WGS sequence"/>
</dbReference>
<gene>
    <name evidence="1" type="ORF">OCV77_05325</name>
</gene>
<proteinExistence type="predicted"/>
<evidence type="ECO:0000313" key="2">
    <source>
        <dbReference type="Proteomes" id="UP001652432"/>
    </source>
</evidence>
<evidence type="ECO:0000313" key="1">
    <source>
        <dbReference type="EMBL" id="MCU6743919.1"/>
    </source>
</evidence>
<protein>
    <submittedName>
        <fullName evidence="1">Uncharacterized protein</fullName>
    </submittedName>
</protein>